<dbReference type="PANTHER" id="PTHR22625">
    <property type="entry name" value="PLEXIN"/>
    <property type="match status" value="1"/>
</dbReference>
<dbReference type="AlphaFoldDB" id="A0ABD0KR36"/>
<dbReference type="EMBL" id="JACVVK020000135">
    <property type="protein sequence ID" value="KAK7489634.1"/>
    <property type="molecule type" value="Genomic_DNA"/>
</dbReference>
<accession>A0ABD0KR36</accession>
<proteinExistence type="predicted"/>
<evidence type="ECO:0000259" key="2">
    <source>
        <dbReference type="PROSITE" id="PS51004"/>
    </source>
</evidence>
<dbReference type="InterPro" id="IPR015943">
    <property type="entry name" value="WD40/YVTN_repeat-like_dom_sf"/>
</dbReference>
<protein>
    <recommendedName>
        <fullName evidence="2">Sema domain-containing protein</fullName>
    </recommendedName>
</protein>
<evidence type="ECO:0000256" key="1">
    <source>
        <dbReference type="PROSITE-ProRule" id="PRU00352"/>
    </source>
</evidence>
<dbReference type="Proteomes" id="UP001519460">
    <property type="component" value="Unassembled WGS sequence"/>
</dbReference>
<dbReference type="Pfam" id="PF01403">
    <property type="entry name" value="Sema"/>
    <property type="match status" value="1"/>
</dbReference>
<gene>
    <name evidence="3" type="ORF">BaRGS_00019029</name>
</gene>
<reference evidence="3 4" key="1">
    <citation type="journal article" date="2023" name="Sci. Data">
        <title>Genome assembly of the Korean intertidal mud-creeper Batillaria attramentaria.</title>
        <authorList>
            <person name="Patra A.K."/>
            <person name="Ho P.T."/>
            <person name="Jun S."/>
            <person name="Lee S.J."/>
            <person name="Kim Y."/>
            <person name="Won Y.J."/>
        </authorList>
    </citation>
    <scope>NUCLEOTIDE SEQUENCE [LARGE SCALE GENOMIC DNA]</scope>
    <source>
        <strain evidence="3">Wonlab-2016</strain>
    </source>
</reference>
<evidence type="ECO:0000313" key="4">
    <source>
        <dbReference type="Proteomes" id="UP001519460"/>
    </source>
</evidence>
<name>A0ABD0KR36_9CAEN</name>
<dbReference type="SUPFAM" id="SSF101912">
    <property type="entry name" value="Sema domain"/>
    <property type="match status" value="1"/>
</dbReference>
<feature type="domain" description="Sema" evidence="2">
    <location>
        <begin position="1"/>
        <end position="130"/>
    </location>
</feature>
<dbReference type="InterPro" id="IPR001627">
    <property type="entry name" value="Semap_dom"/>
</dbReference>
<dbReference type="Gene3D" id="2.130.10.10">
    <property type="entry name" value="YVTN repeat-like/Quinoprotein amine dehydrogenase"/>
    <property type="match status" value="1"/>
</dbReference>
<keyword evidence="4" id="KW-1185">Reference proteome</keyword>
<evidence type="ECO:0000313" key="3">
    <source>
        <dbReference type="EMBL" id="KAK7489634.1"/>
    </source>
</evidence>
<sequence length="170" mass="19115">MRVRADLRTKVIRSGLVIHNIEDAQQYLCNLNLESFSNVVGILPIERMPVIEFIGQRVTSLNVTNVHEHTVAFMGTSYGRLKKVVLSSRAREYSEIVVHDGKAILPDMAFDSSKEHIYLMTTTNMVRKCRVSGFASVPSKLQTKLDAALFFSSEVFRIDIDSCFLASCPD</sequence>
<dbReference type="PANTHER" id="PTHR22625:SF44">
    <property type="entry name" value="PLEXIN-B"/>
    <property type="match status" value="1"/>
</dbReference>
<organism evidence="3 4">
    <name type="scientific">Batillaria attramentaria</name>
    <dbReference type="NCBI Taxonomy" id="370345"/>
    <lineage>
        <taxon>Eukaryota</taxon>
        <taxon>Metazoa</taxon>
        <taxon>Spiralia</taxon>
        <taxon>Lophotrochozoa</taxon>
        <taxon>Mollusca</taxon>
        <taxon>Gastropoda</taxon>
        <taxon>Caenogastropoda</taxon>
        <taxon>Sorbeoconcha</taxon>
        <taxon>Cerithioidea</taxon>
        <taxon>Batillariidae</taxon>
        <taxon>Batillaria</taxon>
    </lineage>
</organism>
<dbReference type="InterPro" id="IPR031148">
    <property type="entry name" value="Plexin"/>
</dbReference>
<comment type="caution">
    <text evidence="3">The sequence shown here is derived from an EMBL/GenBank/DDBJ whole genome shotgun (WGS) entry which is preliminary data.</text>
</comment>
<comment type="caution">
    <text evidence="1">Lacks conserved residue(s) required for the propagation of feature annotation.</text>
</comment>
<dbReference type="InterPro" id="IPR036352">
    <property type="entry name" value="Semap_dom_sf"/>
</dbReference>
<dbReference type="PROSITE" id="PS51004">
    <property type="entry name" value="SEMA"/>
    <property type="match status" value="1"/>
</dbReference>